<dbReference type="PROSITE" id="PS50011">
    <property type="entry name" value="PROTEIN_KINASE_DOM"/>
    <property type="match status" value="1"/>
</dbReference>
<evidence type="ECO:0000256" key="2">
    <source>
        <dbReference type="ARBA" id="ARBA00012513"/>
    </source>
</evidence>
<evidence type="ECO:0000259" key="11">
    <source>
        <dbReference type="PROSITE" id="PS50003"/>
    </source>
</evidence>
<comment type="similarity">
    <text evidence="1">Belongs to the protein kinase superfamily. AGC Ser/Thr protein kinase family. RAC subfamily.</text>
</comment>
<dbReference type="SMART" id="SM00233">
    <property type="entry name" value="PH"/>
    <property type="match status" value="1"/>
</dbReference>
<keyword evidence="15" id="KW-1185">Reference proteome</keyword>
<dbReference type="PROSITE" id="PS51285">
    <property type="entry name" value="AGC_KINASE_CTER"/>
    <property type="match status" value="1"/>
</dbReference>
<evidence type="ECO:0000259" key="12">
    <source>
        <dbReference type="PROSITE" id="PS50011"/>
    </source>
</evidence>
<evidence type="ECO:0000256" key="4">
    <source>
        <dbReference type="ARBA" id="ARBA00022553"/>
    </source>
</evidence>
<evidence type="ECO:0000256" key="7">
    <source>
        <dbReference type="ARBA" id="ARBA00022777"/>
    </source>
</evidence>
<evidence type="ECO:0000256" key="6">
    <source>
        <dbReference type="ARBA" id="ARBA00022741"/>
    </source>
</evidence>
<name>A0A0S4JER5_BODSA</name>
<feature type="region of interest" description="Disordered" evidence="10">
    <location>
        <begin position="95"/>
        <end position="125"/>
    </location>
</feature>
<dbReference type="Gene3D" id="2.30.29.30">
    <property type="entry name" value="Pleckstrin-homology domain (PH domain)/Phosphotyrosine-binding domain (PTB)"/>
    <property type="match status" value="1"/>
</dbReference>
<dbReference type="InterPro" id="IPR011009">
    <property type="entry name" value="Kinase-like_dom_sf"/>
</dbReference>
<evidence type="ECO:0000256" key="5">
    <source>
        <dbReference type="ARBA" id="ARBA00022679"/>
    </source>
</evidence>
<dbReference type="OrthoDB" id="63267at2759"/>
<evidence type="ECO:0000256" key="8">
    <source>
        <dbReference type="ARBA" id="ARBA00022840"/>
    </source>
</evidence>
<gene>
    <name evidence="14" type="ORF">BSAL_10300</name>
</gene>
<dbReference type="CDD" id="cd00821">
    <property type="entry name" value="PH"/>
    <property type="match status" value="1"/>
</dbReference>
<sequence>MPADHAGYLQKEGGKLIKQNQLRYFELRGTILYYFKSKPTNAQEEPLGSIDLTHIKCVDNPKERYSWILQGPSLPKAYVLLAPSEAEKKTWMQKLENPNTANTQTLKTKGGGDSDNEDEEKTVFSSPGKAKVTTADFDVLTVIGKGSFGKVLQVRKKDSGEIFAMKEMSKEVIERENLLEHTFAEKSILQKINHPFVVSLHYAFQTKDRLYLVLDFLSGGELFFHLGQVGRFDEWRAKFYAAEIGLAIGHLHSLDIIYRDLKPENAVLDKDGHVCLTDFGLAKVNVREANAETFCGTPEYLAPEFLLGGGHGKAVDWWSLGILLYEMLCGLPPFYSENVNEMYEFILKKPLEFTEEISEAAKDLLRRLLDRNPDKRMQNIDEYKKHPFFSDINFDDLFARKIPVPFKPDANATKNFDTEFTTMKPRLSTRDSGGQHVNIAGFTYQGDANALQGGK</sequence>
<dbReference type="Pfam" id="PF00433">
    <property type="entry name" value="Pkinase_C"/>
    <property type="match status" value="1"/>
</dbReference>
<dbReference type="OMA" id="VIERMFH"/>
<dbReference type="Proteomes" id="UP000051952">
    <property type="component" value="Unassembled WGS sequence"/>
</dbReference>
<dbReference type="Gene3D" id="1.10.510.10">
    <property type="entry name" value="Transferase(Phosphotransferase) domain 1"/>
    <property type="match status" value="1"/>
</dbReference>
<dbReference type="Gene3D" id="3.30.200.20">
    <property type="entry name" value="Phosphorylase Kinase, domain 1"/>
    <property type="match status" value="1"/>
</dbReference>
<dbReference type="AlphaFoldDB" id="A0A0S4JER5"/>
<dbReference type="Pfam" id="PF00169">
    <property type="entry name" value="PH"/>
    <property type="match status" value="1"/>
</dbReference>
<keyword evidence="5" id="KW-0808">Transferase</keyword>
<dbReference type="SUPFAM" id="SSF50729">
    <property type="entry name" value="PH domain-like"/>
    <property type="match status" value="1"/>
</dbReference>
<dbReference type="GO" id="GO:0004674">
    <property type="term" value="F:protein serine/threonine kinase activity"/>
    <property type="evidence" value="ECO:0007669"/>
    <property type="project" value="UniProtKB-KW"/>
</dbReference>
<feature type="domain" description="AGC-kinase C-terminal" evidence="13">
    <location>
        <begin position="390"/>
        <end position="454"/>
    </location>
</feature>
<accession>A0A0S4JER5</accession>
<reference evidence="15" key="1">
    <citation type="submission" date="2015-09" db="EMBL/GenBank/DDBJ databases">
        <authorList>
            <consortium name="Pathogen Informatics"/>
        </authorList>
    </citation>
    <scope>NUCLEOTIDE SEQUENCE [LARGE SCALE GENOMIC DNA]</scope>
    <source>
        <strain evidence="15">Lake Konstanz</strain>
    </source>
</reference>
<keyword evidence="6 9" id="KW-0547">Nucleotide-binding</keyword>
<dbReference type="SMART" id="SM00133">
    <property type="entry name" value="S_TK_X"/>
    <property type="match status" value="1"/>
</dbReference>
<dbReference type="PROSITE" id="PS50003">
    <property type="entry name" value="PH_DOMAIN"/>
    <property type="match status" value="1"/>
</dbReference>
<evidence type="ECO:0000256" key="1">
    <source>
        <dbReference type="ARBA" id="ARBA00006935"/>
    </source>
</evidence>
<evidence type="ECO:0000256" key="10">
    <source>
        <dbReference type="SAM" id="MobiDB-lite"/>
    </source>
</evidence>
<evidence type="ECO:0000256" key="3">
    <source>
        <dbReference type="ARBA" id="ARBA00022527"/>
    </source>
</evidence>
<keyword evidence="3" id="KW-0723">Serine/threonine-protein kinase</keyword>
<organism evidence="14 15">
    <name type="scientific">Bodo saltans</name>
    <name type="common">Flagellated protozoan</name>
    <dbReference type="NCBI Taxonomy" id="75058"/>
    <lineage>
        <taxon>Eukaryota</taxon>
        <taxon>Discoba</taxon>
        <taxon>Euglenozoa</taxon>
        <taxon>Kinetoplastea</taxon>
        <taxon>Metakinetoplastina</taxon>
        <taxon>Eubodonida</taxon>
        <taxon>Bodonidae</taxon>
        <taxon>Bodo</taxon>
    </lineage>
</organism>
<feature type="domain" description="PH" evidence="11">
    <location>
        <begin position="2"/>
        <end position="100"/>
    </location>
</feature>
<keyword evidence="8 9" id="KW-0067">ATP-binding</keyword>
<dbReference type="SUPFAM" id="SSF56112">
    <property type="entry name" value="Protein kinase-like (PK-like)"/>
    <property type="match status" value="1"/>
</dbReference>
<keyword evidence="7 14" id="KW-0418">Kinase</keyword>
<dbReference type="EC" id="2.7.11.1" evidence="2"/>
<dbReference type="GO" id="GO:0005524">
    <property type="term" value="F:ATP binding"/>
    <property type="evidence" value="ECO:0007669"/>
    <property type="project" value="UniProtKB-UniRule"/>
</dbReference>
<evidence type="ECO:0000256" key="9">
    <source>
        <dbReference type="PROSITE-ProRule" id="PRU10141"/>
    </source>
</evidence>
<feature type="domain" description="Protein kinase" evidence="12">
    <location>
        <begin position="137"/>
        <end position="389"/>
    </location>
</feature>
<evidence type="ECO:0000259" key="13">
    <source>
        <dbReference type="PROSITE" id="PS51285"/>
    </source>
</evidence>
<dbReference type="FunFam" id="1.10.510.10:FF:000008">
    <property type="entry name" value="Non-specific serine/threonine protein kinase"/>
    <property type="match status" value="1"/>
</dbReference>
<evidence type="ECO:0000313" key="14">
    <source>
        <dbReference type="EMBL" id="CUG87473.1"/>
    </source>
</evidence>
<dbReference type="InterPro" id="IPR017441">
    <property type="entry name" value="Protein_kinase_ATP_BS"/>
</dbReference>
<keyword evidence="4" id="KW-0597">Phosphoprotein</keyword>
<dbReference type="EMBL" id="CYKH01001528">
    <property type="protein sequence ID" value="CUG87473.1"/>
    <property type="molecule type" value="Genomic_DNA"/>
</dbReference>
<dbReference type="InterPro" id="IPR001849">
    <property type="entry name" value="PH_domain"/>
</dbReference>
<dbReference type="PANTHER" id="PTHR24351">
    <property type="entry name" value="RIBOSOMAL PROTEIN S6 KINASE"/>
    <property type="match status" value="1"/>
</dbReference>
<dbReference type="InterPro" id="IPR045270">
    <property type="entry name" value="STKc_AGC"/>
</dbReference>
<evidence type="ECO:0000313" key="15">
    <source>
        <dbReference type="Proteomes" id="UP000051952"/>
    </source>
</evidence>
<feature type="compositionally biased region" description="Polar residues" evidence="10">
    <location>
        <begin position="96"/>
        <end position="107"/>
    </location>
</feature>
<dbReference type="FunFam" id="3.30.200.20:FF:000537">
    <property type="entry name" value="Non-specific serine/threonine protein kinase"/>
    <property type="match status" value="1"/>
</dbReference>
<proteinExistence type="inferred from homology"/>
<dbReference type="CDD" id="cd05123">
    <property type="entry name" value="STKc_AGC"/>
    <property type="match status" value="1"/>
</dbReference>
<dbReference type="InterPro" id="IPR000961">
    <property type="entry name" value="AGC-kinase_C"/>
</dbReference>
<dbReference type="PROSITE" id="PS00107">
    <property type="entry name" value="PROTEIN_KINASE_ATP"/>
    <property type="match status" value="1"/>
</dbReference>
<feature type="binding site" evidence="9">
    <location>
        <position position="166"/>
    </location>
    <ligand>
        <name>ATP</name>
        <dbReference type="ChEBI" id="CHEBI:30616"/>
    </ligand>
</feature>
<dbReference type="InterPro" id="IPR000719">
    <property type="entry name" value="Prot_kinase_dom"/>
</dbReference>
<protein>
    <recommendedName>
        <fullName evidence="2">non-specific serine/threonine protein kinase</fullName>
        <ecNumber evidence="2">2.7.11.1</ecNumber>
    </recommendedName>
</protein>
<dbReference type="InterPro" id="IPR011993">
    <property type="entry name" value="PH-like_dom_sf"/>
</dbReference>
<dbReference type="Pfam" id="PF00069">
    <property type="entry name" value="Pkinase"/>
    <property type="match status" value="1"/>
</dbReference>
<dbReference type="SMART" id="SM00220">
    <property type="entry name" value="S_TKc"/>
    <property type="match status" value="1"/>
</dbReference>
<dbReference type="InterPro" id="IPR017892">
    <property type="entry name" value="Pkinase_C"/>
</dbReference>
<dbReference type="VEuPathDB" id="TriTrypDB:BSAL_10300"/>